<organism evidence="1 2">
    <name type="scientific">Geodia barretti</name>
    <name type="common">Barrett's horny sponge</name>
    <dbReference type="NCBI Taxonomy" id="519541"/>
    <lineage>
        <taxon>Eukaryota</taxon>
        <taxon>Metazoa</taxon>
        <taxon>Porifera</taxon>
        <taxon>Demospongiae</taxon>
        <taxon>Heteroscleromorpha</taxon>
        <taxon>Tetractinellida</taxon>
        <taxon>Astrophorina</taxon>
        <taxon>Geodiidae</taxon>
        <taxon>Geodia</taxon>
    </lineage>
</organism>
<protein>
    <submittedName>
        <fullName evidence="1">Uncharacterized protein</fullName>
    </submittedName>
</protein>
<reference evidence="1" key="1">
    <citation type="submission" date="2023-03" db="EMBL/GenBank/DDBJ databases">
        <authorList>
            <person name="Steffen K."/>
            <person name="Cardenas P."/>
        </authorList>
    </citation>
    <scope>NUCLEOTIDE SEQUENCE</scope>
</reference>
<keyword evidence="2" id="KW-1185">Reference proteome</keyword>
<proteinExistence type="predicted"/>
<accession>A0AA35S3X1</accession>
<dbReference type="AlphaFoldDB" id="A0AA35S3X1"/>
<comment type="caution">
    <text evidence="1">The sequence shown here is derived from an EMBL/GenBank/DDBJ whole genome shotgun (WGS) entry which is preliminary data.</text>
</comment>
<evidence type="ECO:0000313" key="2">
    <source>
        <dbReference type="Proteomes" id="UP001174909"/>
    </source>
</evidence>
<gene>
    <name evidence="1" type="ORF">GBAR_LOCUS12727</name>
</gene>
<dbReference type="EMBL" id="CASHTH010001902">
    <property type="protein sequence ID" value="CAI8021456.1"/>
    <property type="molecule type" value="Genomic_DNA"/>
</dbReference>
<sequence>MSQGNSQMANSSPADTELAMQKISHTFGFLVSKIQQCLERKKVSVEDFIKHLNSVRGVDNSLMYCHRSLYHSSMDQIESQSSIGDIFPLISGYFSWFNHTPVEKMVADFCAGDGEVKTTYRVFKSQFEEFCVNMITECHKHGFGFERKKDAAKFVVKFDIMESVAKVNELIALRNIIAVHVKAEKQSLYLSSAECNVTIRVVFLLPLFVAEAMFPLTREQENTLGDCGVLQMECGSYHFTSPAWSRERESRESSMGLADSMWYMSMMTVSSG</sequence>
<feature type="non-terminal residue" evidence="1">
    <location>
        <position position="1"/>
    </location>
</feature>
<evidence type="ECO:0000313" key="1">
    <source>
        <dbReference type="EMBL" id="CAI8021456.1"/>
    </source>
</evidence>
<name>A0AA35S3X1_GEOBA</name>
<dbReference type="Proteomes" id="UP001174909">
    <property type="component" value="Unassembled WGS sequence"/>
</dbReference>